<comment type="caution">
    <text evidence="3">The sequence shown here is derived from an EMBL/GenBank/DDBJ whole genome shotgun (WGS) entry which is preliminary data.</text>
</comment>
<evidence type="ECO:0000256" key="1">
    <source>
        <dbReference type="SAM" id="MobiDB-lite"/>
    </source>
</evidence>
<keyword evidence="2" id="KW-0732">Signal</keyword>
<gene>
    <name evidence="3" type="ORF">GCM10011492_32230</name>
</gene>
<dbReference type="RefSeq" id="WP_188838064.1">
    <property type="nucleotide sequence ID" value="NZ_BMHI01000005.1"/>
</dbReference>
<keyword evidence="4" id="KW-1185">Reference proteome</keyword>
<dbReference type="InterPro" id="IPR043777">
    <property type="entry name" value="DUF5719"/>
</dbReference>
<dbReference type="Proteomes" id="UP000636793">
    <property type="component" value="Unassembled WGS sequence"/>
</dbReference>
<accession>A0A916WYA0</accession>
<reference evidence="3" key="2">
    <citation type="submission" date="2020-09" db="EMBL/GenBank/DDBJ databases">
        <authorList>
            <person name="Sun Q."/>
            <person name="Zhou Y."/>
        </authorList>
    </citation>
    <scope>NUCLEOTIDE SEQUENCE</scope>
    <source>
        <strain evidence="3">CGMCC 1.15085</strain>
    </source>
</reference>
<feature type="region of interest" description="Disordered" evidence="1">
    <location>
        <begin position="79"/>
        <end position="103"/>
    </location>
</feature>
<feature type="chain" id="PRO_5039259406" evidence="2">
    <location>
        <begin position="23"/>
        <end position="472"/>
    </location>
</feature>
<proteinExistence type="predicted"/>
<dbReference type="Pfam" id="PF18986">
    <property type="entry name" value="DUF5719"/>
    <property type="match status" value="1"/>
</dbReference>
<feature type="signal peptide" evidence="2">
    <location>
        <begin position="1"/>
        <end position="22"/>
    </location>
</feature>
<evidence type="ECO:0000313" key="3">
    <source>
        <dbReference type="EMBL" id="GGB39011.1"/>
    </source>
</evidence>
<dbReference type="EMBL" id="BMHI01000005">
    <property type="protein sequence ID" value="GGB39011.1"/>
    <property type="molecule type" value="Genomic_DNA"/>
</dbReference>
<evidence type="ECO:0000313" key="4">
    <source>
        <dbReference type="Proteomes" id="UP000636793"/>
    </source>
</evidence>
<evidence type="ECO:0000256" key="2">
    <source>
        <dbReference type="SAM" id="SignalP"/>
    </source>
</evidence>
<protein>
    <submittedName>
        <fullName evidence="3">Uncharacterized protein</fullName>
    </submittedName>
</protein>
<dbReference type="AlphaFoldDB" id="A0A916WYA0"/>
<name>A0A916WYA0_9MICO</name>
<sequence length="472" mass="46655">MKVFGVVRATVAVLAGAGLVWGATQTTDTADATRPADVRQLDVDTTSSALRDVSLSCTGAAAAGRVRAASAPADWVHGTASGGSVSVTTDGRSKPLSLRRGGAVSTDLPATTAASVVGKGGLATGLVATQTQLDERTTARGLNVSGCGGPVQDGWFFGGGHDDGRVARLALVNTGATPTTVDVTVLGADGADAAASVKGTVLAPGERKVLVLGDFAAALAAPAVHVTATGAGVSASLTDAWMNGETPVGEDTTSAPVTPAEKLTVPGVSATSAAPQVRVAVPGKDEAIVRVRVVNTAGAVVVDKVQTVAPGTSTGVTLTGLTTGNYDVQITGDVPVAASVMSRTAGSGTTDLTWAPALPAIDGPAGIAIPDGIPQAKASLMLSAPTATSADVITMTSAGPKARTVAIPADRPVVTDIGAGATAVWVRPGKGHPVHAAVTLRGRHDNADLLATMPLDQTPLSQSTKRLVPARG</sequence>
<reference evidence="3" key="1">
    <citation type="journal article" date="2014" name="Int. J. Syst. Evol. Microbiol.">
        <title>Complete genome sequence of Corynebacterium casei LMG S-19264T (=DSM 44701T), isolated from a smear-ripened cheese.</title>
        <authorList>
            <consortium name="US DOE Joint Genome Institute (JGI-PGF)"/>
            <person name="Walter F."/>
            <person name="Albersmeier A."/>
            <person name="Kalinowski J."/>
            <person name="Ruckert C."/>
        </authorList>
    </citation>
    <scope>NUCLEOTIDE SEQUENCE</scope>
    <source>
        <strain evidence="3">CGMCC 1.15085</strain>
    </source>
</reference>
<organism evidence="3 4">
    <name type="scientific">Flexivirga endophytica</name>
    <dbReference type="NCBI Taxonomy" id="1849103"/>
    <lineage>
        <taxon>Bacteria</taxon>
        <taxon>Bacillati</taxon>
        <taxon>Actinomycetota</taxon>
        <taxon>Actinomycetes</taxon>
        <taxon>Micrococcales</taxon>
        <taxon>Dermacoccaceae</taxon>
        <taxon>Flexivirga</taxon>
    </lineage>
</organism>